<proteinExistence type="predicted"/>
<evidence type="ECO:0000313" key="2">
    <source>
        <dbReference type="Proteomes" id="UP000001522"/>
    </source>
</evidence>
<dbReference type="HOGENOM" id="CLU_3118524_0_0_7"/>
<accession>D3UGQ7</accession>
<dbReference type="AlphaFoldDB" id="D3UGQ7"/>
<sequence length="50" mass="5958">MDGCLLSLVFCLLPINQECGFFIAWEIWRVWDFFGEVFEFFQASLNKEAF</sequence>
<reference evidence="1 2" key="1">
    <citation type="journal article" date="2010" name="BMC Genomics">
        <title>Comparative genomics and proteomics of Helicobacter mustelae, an ulcerogenic and carcinogenic gastric pathogen.</title>
        <authorList>
            <person name="O'Toole P.W."/>
            <person name="Snelling W.J."/>
            <person name="Canchaya C."/>
            <person name="Forde B.M."/>
            <person name="Hardie K.R."/>
            <person name="Josenhans C."/>
            <person name="Graham R.L.J."/>
            <person name="McMullan G."/>
            <person name="Parkhill J."/>
            <person name="Belda E."/>
            <person name="Bentley S.D."/>
        </authorList>
    </citation>
    <scope>NUCLEOTIDE SEQUENCE [LARGE SCALE GENOMIC DNA]</scope>
    <source>
        <strain evidence="2">ATCC 43772 / LMG 18044 / NCTC 12198 / 12198</strain>
    </source>
</reference>
<organism evidence="1 2">
    <name type="scientific">Helicobacter mustelae (strain ATCC 43772 / CCUG 25715 / CIP 103759 / LMG 18044 / NCTC 12198 / R85-136P)</name>
    <name type="common">Campylobacter mustelae</name>
    <dbReference type="NCBI Taxonomy" id="679897"/>
    <lineage>
        <taxon>Bacteria</taxon>
        <taxon>Pseudomonadati</taxon>
        <taxon>Campylobacterota</taxon>
        <taxon>Epsilonproteobacteria</taxon>
        <taxon>Campylobacterales</taxon>
        <taxon>Helicobacteraceae</taxon>
        <taxon>Helicobacter</taxon>
    </lineage>
</organism>
<name>D3UGQ7_HELM1</name>
<dbReference type="KEGG" id="hms:HMU04160"/>
<dbReference type="STRING" id="679897.HMU04160"/>
<protein>
    <submittedName>
        <fullName evidence="1">Uncharacterized protein</fullName>
    </submittedName>
</protein>
<evidence type="ECO:0000313" key="1">
    <source>
        <dbReference type="EMBL" id="CBG39678.1"/>
    </source>
</evidence>
<gene>
    <name evidence="1" type="ordered locus">HMU04160</name>
</gene>
<dbReference type="EMBL" id="FN555004">
    <property type="protein sequence ID" value="CBG39678.1"/>
    <property type="molecule type" value="Genomic_DNA"/>
</dbReference>
<keyword evidence="2" id="KW-1185">Reference proteome</keyword>
<dbReference type="Proteomes" id="UP000001522">
    <property type="component" value="Chromosome"/>
</dbReference>